<dbReference type="RefSeq" id="XP_066705060.1">
    <property type="nucleotide sequence ID" value="XM_066839996.1"/>
</dbReference>
<dbReference type="GeneID" id="92073058"/>
<reference evidence="11 12" key="1">
    <citation type="submission" date="2023-01" db="EMBL/GenBank/DDBJ databases">
        <title>Analysis of 21 Apiospora genomes using comparative genomics revels a genus with tremendous synthesis potential of carbohydrate active enzymes and secondary metabolites.</title>
        <authorList>
            <person name="Sorensen T."/>
        </authorList>
    </citation>
    <scope>NUCLEOTIDE SEQUENCE [LARGE SCALE GENOMIC DNA]</scope>
    <source>
        <strain evidence="11 12">CBS 24483</strain>
    </source>
</reference>
<evidence type="ECO:0000256" key="5">
    <source>
        <dbReference type="ARBA" id="ARBA00022777"/>
    </source>
</evidence>
<dbReference type="Proteomes" id="UP001391051">
    <property type="component" value="Unassembled WGS sequence"/>
</dbReference>
<evidence type="ECO:0000256" key="3">
    <source>
        <dbReference type="ARBA" id="ARBA00022679"/>
    </source>
</evidence>
<keyword evidence="12" id="KW-1185">Reference proteome</keyword>
<dbReference type="SMART" id="SM00220">
    <property type="entry name" value="S_TKc"/>
    <property type="match status" value="1"/>
</dbReference>
<gene>
    <name evidence="11" type="ORF">PG986_003774</name>
</gene>
<evidence type="ECO:0000256" key="8">
    <source>
        <dbReference type="ARBA" id="ARBA00048679"/>
    </source>
</evidence>
<keyword evidence="3" id="KW-0808">Transferase</keyword>
<protein>
    <recommendedName>
        <fullName evidence="1">non-specific serine/threonine protein kinase</fullName>
        <ecNumber evidence="1">2.7.11.1</ecNumber>
    </recommendedName>
</protein>
<dbReference type="Gene3D" id="3.30.200.20">
    <property type="entry name" value="Phosphorylase Kinase, domain 1"/>
    <property type="match status" value="1"/>
</dbReference>
<evidence type="ECO:0000259" key="10">
    <source>
        <dbReference type="PROSITE" id="PS50011"/>
    </source>
</evidence>
<feature type="compositionally biased region" description="Low complexity" evidence="9">
    <location>
        <begin position="726"/>
        <end position="737"/>
    </location>
</feature>
<sequence>MQVDEYVEDILEYKEGGYAIIEIGDVLKRQYEVVDKLGHSQSATAWLCWIQGTHWPRTEWVAIKIFKAQYFKDPPSEEMMQRAELEDNGGWEEAWANAHVAMALAEFFIVDLNGKHKCLVMPVLGPSLESLGLTRGPTLKGYLYEVALALEYLHHRGVAHGQVLPRNIYFQLDIKSSKVHIGGPADVQRALGLEERKKPTVEKTPRRPRHQVRSANLRRLAPLGRIVLYPSSSPVDIAEVSSDVIDTPDWFYAPEALRDRRKAQPGDDVWSFCCTVLRLYAKCTLGLADANLSDAHLKTHLKILERHLGPIGAQLDCNSGGPPVRDRGRDPLTALLGSVAFRRQLYPRLDEPDAVLPRGEAERLSALLEEALCYDHAKRSINQVLWSDWWQDVHASRMDDTVYWSKIPNPPRHRARKHSKHVDPISKKKQPPSVSPKPIGRRSLEGQPGPLQAVDYHQRPFEVLGTRQGRSKPQITQFWNPLLQLLPWDMKKPRDILDLDRIIRGVVIPPGGDYITRREDPATYPDCFPSETIETQKQALARAVKWNVSSLVHNLILAVCEAYRDHGEWVLVRVAFYIRRARKECPLGDKAGYDTTMIKIANVLQEYAKYRAERVDFCRQWLPVAPLPLRREMLREFHDLQESEIDVRELLRSEPADEKVEVPPGPAPNGHGTTEARQDGLSNVARANDIGAEGANPPSSGSPSTADVKYVQKYTAVPKDRSTEAPVPVENVGNGPPDLQGVDNPHMEDGDEGLNVAELSPIQEEEEPVSDDIEDESDHEYTEESSQAYGSDEDDNQFKTPRKWWIKFEVPPKGAAESSLFWPDS</sequence>
<feature type="compositionally biased region" description="Basic residues" evidence="9">
    <location>
        <begin position="411"/>
        <end position="420"/>
    </location>
</feature>
<feature type="region of interest" description="Disordered" evidence="9">
    <location>
        <begin position="653"/>
        <end position="677"/>
    </location>
</feature>
<keyword evidence="6" id="KW-0067">ATP-binding</keyword>
<feature type="compositionally biased region" description="Acidic residues" evidence="9">
    <location>
        <begin position="763"/>
        <end position="783"/>
    </location>
</feature>
<dbReference type="SUPFAM" id="SSF56112">
    <property type="entry name" value="Protein kinase-like (PK-like)"/>
    <property type="match status" value="1"/>
</dbReference>
<evidence type="ECO:0000313" key="12">
    <source>
        <dbReference type="Proteomes" id="UP001391051"/>
    </source>
</evidence>
<dbReference type="EMBL" id="JAQQWE010000002">
    <property type="protein sequence ID" value="KAK7962949.1"/>
    <property type="molecule type" value="Genomic_DNA"/>
</dbReference>
<evidence type="ECO:0000256" key="9">
    <source>
        <dbReference type="SAM" id="MobiDB-lite"/>
    </source>
</evidence>
<keyword evidence="5" id="KW-0418">Kinase</keyword>
<feature type="region of interest" description="Disordered" evidence="9">
    <location>
        <begin position="717"/>
        <end position="797"/>
    </location>
</feature>
<dbReference type="PANTHER" id="PTHR47634:SF9">
    <property type="entry name" value="PROTEIN KINASE DOMAIN-CONTAINING PROTEIN-RELATED"/>
    <property type="match status" value="1"/>
</dbReference>
<evidence type="ECO:0000256" key="7">
    <source>
        <dbReference type="ARBA" id="ARBA00047899"/>
    </source>
</evidence>
<evidence type="ECO:0000313" key="11">
    <source>
        <dbReference type="EMBL" id="KAK7962949.1"/>
    </source>
</evidence>
<accession>A0ABR1QSK9</accession>
<dbReference type="InterPro" id="IPR051334">
    <property type="entry name" value="SRPK"/>
</dbReference>
<dbReference type="Gene3D" id="1.10.510.10">
    <property type="entry name" value="Transferase(Phosphotransferase) domain 1"/>
    <property type="match status" value="1"/>
</dbReference>
<dbReference type="PANTHER" id="PTHR47634">
    <property type="entry name" value="PROTEIN KINASE DOMAIN-CONTAINING PROTEIN-RELATED"/>
    <property type="match status" value="1"/>
</dbReference>
<evidence type="ECO:0000256" key="4">
    <source>
        <dbReference type="ARBA" id="ARBA00022741"/>
    </source>
</evidence>
<keyword evidence="2" id="KW-0723">Serine/threonine-protein kinase</keyword>
<evidence type="ECO:0000256" key="6">
    <source>
        <dbReference type="ARBA" id="ARBA00022840"/>
    </source>
</evidence>
<comment type="catalytic activity">
    <reaction evidence="7">
        <text>L-threonyl-[protein] + ATP = O-phospho-L-threonyl-[protein] + ADP + H(+)</text>
        <dbReference type="Rhea" id="RHEA:46608"/>
        <dbReference type="Rhea" id="RHEA-COMP:11060"/>
        <dbReference type="Rhea" id="RHEA-COMP:11605"/>
        <dbReference type="ChEBI" id="CHEBI:15378"/>
        <dbReference type="ChEBI" id="CHEBI:30013"/>
        <dbReference type="ChEBI" id="CHEBI:30616"/>
        <dbReference type="ChEBI" id="CHEBI:61977"/>
        <dbReference type="ChEBI" id="CHEBI:456216"/>
        <dbReference type="EC" id="2.7.11.1"/>
    </reaction>
</comment>
<evidence type="ECO:0000256" key="2">
    <source>
        <dbReference type="ARBA" id="ARBA00022527"/>
    </source>
</evidence>
<name>A0ABR1QSK9_9PEZI</name>
<dbReference type="InterPro" id="IPR011009">
    <property type="entry name" value="Kinase-like_dom_sf"/>
</dbReference>
<evidence type="ECO:0000256" key="1">
    <source>
        <dbReference type="ARBA" id="ARBA00012513"/>
    </source>
</evidence>
<dbReference type="InterPro" id="IPR000719">
    <property type="entry name" value="Prot_kinase_dom"/>
</dbReference>
<keyword evidence="4" id="KW-0547">Nucleotide-binding</keyword>
<organism evidence="11 12">
    <name type="scientific">Apiospora aurea</name>
    <dbReference type="NCBI Taxonomy" id="335848"/>
    <lineage>
        <taxon>Eukaryota</taxon>
        <taxon>Fungi</taxon>
        <taxon>Dikarya</taxon>
        <taxon>Ascomycota</taxon>
        <taxon>Pezizomycotina</taxon>
        <taxon>Sordariomycetes</taxon>
        <taxon>Xylariomycetidae</taxon>
        <taxon>Amphisphaeriales</taxon>
        <taxon>Apiosporaceae</taxon>
        <taxon>Apiospora</taxon>
    </lineage>
</organism>
<dbReference type="PROSITE" id="PS50011">
    <property type="entry name" value="PROTEIN_KINASE_DOM"/>
    <property type="match status" value="1"/>
</dbReference>
<feature type="region of interest" description="Disordered" evidence="9">
    <location>
        <begin position="406"/>
        <end position="450"/>
    </location>
</feature>
<proteinExistence type="predicted"/>
<dbReference type="EC" id="2.7.11.1" evidence="1"/>
<comment type="caution">
    <text evidence="11">The sequence shown here is derived from an EMBL/GenBank/DDBJ whole genome shotgun (WGS) entry which is preliminary data.</text>
</comment>
<comment type="catalytic activity">
    <reaction evidence="8">
        <text>L-seryl-[protein] + ATP = O-phospho-L-seryl-[protein] + ADP + H(+)</text>
        <dbReference type="Rhea" id="RHEA:17989"/>
        <dbReference type="Rhea" id="RHEA-COMP:9863"/>
        <dbReference type="Rhea" id="RHEA-COMP:11604"/>
        <dbReference type="ChEBI" id="CHEBI:15378"/>
        <dbReference type="ChEBI" id="CHEBI:29999"/>
        <dbReference type="ChEBI" id="CHEBI:30616"/>
        <dbReference type="ChEBI" id="CHEBI:83421"/>
        <dbReference type="ChEBI" id="CHEBI:456216"/>
        <dbReference type="EC" id="2.7.11.1"/>
    </reaction>
</comment>
<feature type="domain" description="Protein kinase" evidence="10">
    <location>
        <begin position="31"/>
        <end position="397"/>
    </location>
</feature>